<keyword evidence="4" id="KW-0411">Iron-sulfur</keyword>
<keyword evidence="2" id="KW-0479">Metal-binding</keyword>
<name>A0ABS2MP24_9FIRM</name>
<evidence type="ECO:0000256" key="3">
    <source>
        <dbReference type="ARBA" id="ARBA00023004"/>
    </source>
</evidence>
<reference evidence="5 6" key="1">
    <citation type="submission" date="2021-01" db="EMBL/GenBank/DDBJ databases">
        <title>Genomic Encyclopedia of Type Strains, Phase IV (KMG-IV): sequencing the most valuable type-strain genomes for metagenomic binning, comparative biology and taxonomic classification.</title>
        <authorList>
            <person name="Goeker M."/>
        </authorList>
    </citation>
    <scope>NUCLEOTIDE SEQUENCE [LARGE SCALE GENOMIC DNA]</scope>
    <source>
        <strain evidence="5 6">DSM 24436</strain>
    </source>
</reference>
<keyword evidence="3" id="KW-0408">Iron</keyword>
<organism evidence="5 6">
    <name type="scientific">Fusibacter tunisiensis</name>
    <dbReference type="NCBI Taxonomy" id="1008308"/>
    <lineage>
        <taxon>Bacteria</taxon>
        <taxon>Bacillati</taxon>
        <taxon>Bacillota</taxon>
        <taxon>Clostridia</taxon>
        <taxon>Eubacteriales</taxon>
        <taxon>Eubacteriales Family XII. Incertae Sedis</taxon>
        <taxon>Fusibacter</taxon>
    </lineage>
</organism>
<sequence>MKISLQTPIRYKGIVHNVLNDAPFIGAIVIANACHRACPNCINEHLKTDAMAQVNTAGEILNRVCENGLNQGVIFSGLEWTEQPDDLRILVKGALERGLEVMIYTHQDEHVFLENFSEFIGKPIYVKFGFYDETVCDNTHTSFGVYLASKNQYIKFLA</sequence>
<gene>
    <name evidence="5" type="ORF">JOC49_000655</name>
</gene>
<keyword evidence="6" id="KW-1185">Reference proteome</keyword>
<evidence type="ECO:0000313" key="6">
    <source>
        <dbReference type="Proteomes" id="UP000767854"/>
    </source>
</evidence>
<dbReference type="Proteomes" id="UP000767854">
    <property type="component" value="Unassembled WGS sequence"/>
</dbReference>
<evidence type="ECO:0000256" key="2">
    <source>
        <dbReference type="ARBA" id="ARBA00022723"/>
    </source>
</evidence>
<evidence type="ECO:0000256" key="4">
    <source>
        <dbReference type="ARBA" id="ARBA00023014"/>
    </source>
</evidence>
<keyword evidence="1" id="KW-0949">S-adenosyl-L-methionine</keyword>
<protein>
    <submittedName>
        <fullName evidence="5">Organic radical activating enzyme</fullName>
    </submittedName>
</protein>
<proteinExistence type="predicted"/>
<evidence type="ECO:0000313" key="5">
    <source>
        <dbReference type="EMBL" id="MBM7561138.1"/>
    </source>
</evidence>
<dbReference type="SFLD" id="SFLDS00029">
    <property type="entry name" value="Radical_SAM"/>
    <property type="match status" value="1"/>
</dbReference>
<dbReference type="InterPro" id="IPR007197">
    <property type="entry name" value="rSAM"/>
</dbReference>
<dbReference type="InterPro" id="IPR013785">
    <property type="entry name" value="Aldolase_TIM"/>
</dbReference>
<dbReference type="Gene3D" id="3.20.20.70">
    <property type="entry name" value="Aldolase class I"/>
    <property type="match status" value="1"/>
</dbReference>
<dbReference type="EMBL" id="JAFBDT010000003">
    <property type="protein sequence ID" value="MBM7561138.1"/>
    <property type="molecule type" value="Genomic_DNA"/>
</dbReference>
<accession>A0ABS2MP24</accession>
<dbReference type="RefSeq" id="WP_204662264.1">
    <property type="nucleotide sequence ID" value="NZ_JAFBDT010000003.1"/>
</dbReference>
<evidence type="ECO:0000256" key="1">
    <source>
        <dbReference type="ARBA" id="ARBA00022691"/>
    </source>
</evidence>
<comment type="caution">
    <text evidence="5">The sequence shown here is derived from an EMBL/GenBank/DDBJ whole genome shotgun (WGS) entry which is preliminary data.</text>
</comment>